<dbReference type="PANTHER" id="PTHR31286">
    <property type="entry name" value="GLYCINE-RICH CELL WALL STRUCTURAL PROTEIN 1.8-LIKE"/>
    <property type="match status" value="1"/>
</dbReference>
<dbReference type="PANTHER" id="PTHR31286:SF99">
    <property type="entry name" value="DUF4283 DOMAIN-CONTAINING PROTEIN"/>
    <property type="match status" value="1"/>
</dbReference>
<dbReference type="InterPro" id="IPR025558">
    <property type="entry name" value="DUF4283"/>
</dbReference>
<evidence type="ECO:0000313" key="2">
    <source>
        <dbReference type="EMBL" id="KAI0492067.1"/>
    </source>
</evidence>
<evidence type="ECO:0000313" key="3">
    <source>
        <dbReference type="Proteomes" id="UP000829196"/>
    </source>
</evidence>
<sequence length="500" mass="55400">MNVLRPMGSLRSSGRGSNGIVIKEGVVNHHRIAPVKGKGKSMLVENVVGKDIIGGGMNPGAAILESSATDDLILRVNNFSGVLDTFKGRKIDDDLSSVEVLKEDITAEEGPVEMELQKNKSNEIVDAWSKPKPIKVSFNKNNVEFSEDGIAVKLNADMEARNSQILKNSVVIKVLGNNVPFSVCSTELRKQWRRFGGFHLTSIGMDWILCSFQSSEVVDEVLNGGPWYVNEFIIGMDKWSTAFDPNMFKGISAPVWVRFPCLPLYCWDEDNIASIASFLGTPIVGHNKEICPENVSIGIQNQSLKEKEVGKEIGEKNVQEIKSSVTKSEYGPWIHVHFKDIIYNRGNIVSKGLNDAKLDKSFKEDNSRKNNAKVDRESMVNKKDIVEINDVLASDSRDVRKSIGKENSVTAVTNRFAVLSEDPEEAGLVEQVNDIKNTEQDKECIGDEINHSELVVSSAAVKVKLAKELKSLGPVNVENKKKKRFDRLNPKSGERSITPF</sequence>
<dbReference type="EMBL" id="JAGYWB010000018">
    <property type="protein sequence ID" value="KAI0492067.1"/>
    <property type="molecule type" value="Genomic_DNA"/>
</dbReference>
<dbReference type="Pfam" id="PF14111">
    <property type="entry name" value="DUF4283"/>
    <property type="match status" value="1"/>
</dbReference>
<comment type="caution">
    <text evidence="2">The sequence shown here is derived from an EMBL/GenBank/DDBJ whole genome shotgun (WGS) entry which is preliminary data.</text>
</comment>
<protein>
    <recommendedName>
        <fullName evidence="1">DUF4283 domain-containing protein</fullName>
    </recommendedName>
</protein>
<gene>
    <name evidence="2" type="ORF">KFK09_026332</name>
</gene>
<proteinExistence type="predicted"/>
<organism evidence="2 3">
    <name type="scientific">Dendrobium nobile</name>
    <name type="common">Orchid</name>
    <dbReference type="NCBI Taxonomy" id="94219"/>
    <lineage>
        <taxon>Eukaryota</taxon>
        <taxon>Viridiplantae</taxon>
        <taxon>Streptophyta</taxon>
        <taxon>Embryophyta</taxon>
        <taxon>Tracheophyta</taxon>
        <taxon>Spermatophyta</taxon>
        <taxon>Magnoliopsida</taxon>
        <taxon>Liliopsida</taxon>
        <taxon>Asparagales</taxon>
        <taxon>Orchidaceae</taxon>
        <taxon>Epidendroideae</taxon>
        <taxon>Malaxideae</taxon>
        <taxon>Dendrobiinae</taxon>
        <taxon>Dendrobium</taxon>
    </lineage>
</organism>
<name>A0A8T3A6H2_DENNO</name>
<keyword evidence="3" id="KW-1185">Reference proteome</keyword>
<dbReference type="SMR" id="A0A8T3A6H2"/>
<reference evidence="2" key="1">
    <citation type="journal article" date="2022" name="Front. Genet.">
        <title>Chromosome-Scale Assembly of the Dendrobium nobile Genome Provides Insights Into the Molecular Mechanism of the Biosynthesis of the Medicinal Active Ingredient of Dendrobium.</title>
        <authorList>
            <person name="Xu Q."/>
            <person name="Niu S.-C."/>
            <person name="Li K.-L."/>
            <person name="Zheng P.-J."/>
            <person name="Zhang X.-J."/>
            <person name="Jia Y."/>
            <person name="Liu Y."/>
            <person name="Niu Y.-X."/>
            <person name="Yu L.-H."/>
            <person name="Chen D.-F."/>
            <person name="Zhang G.-Q."/>
        </authorList>
    </citation>
    <scope>NUCLEOTIDE SEQUENCE</scope>
    <source>
        <tissue evidence="2">Leaf</tissue>
    </source>
</reference>
<dbReference type="AlphaFoldDB" id="A0A8T3A6H2"/>
<dbReference type="InterPro" id="IPR040256">
    <property type="entry name" value="At4g02000-like"/>
</dbReference>
<feature type="domain" description="DUF4283" evidence="1">
    <location>
        <begin position="166"/>
        <end position="246"/>
    </location>
</feature>
<evidence type="ECO:0000259" key="1">
    <source>
        <dbReference type="Pfam" id="PF14111"/>
    </source>
</evidence>
<accession>A0A8T3A6H2</accession>
<dbReference type="Proteomes" id="UP000829196">
    <property type="component" value="Unassembled WGS sequence"/>
</dbReference>